<feature type="region of interest" description="Disordered" evidence="1">
    <location>
        <begin position="282"/>
        <end position="311"/>
    </location>
</feature>
<dbReference type="GeneID" id="20676165"/>
<gene>
    <name evidence="2" type="ORF">HETIRDRAFT_451569</name>
</gene>
<feature type="region of interest" description="Disordered" evidence="1">
    <location>
        <begin position="138"/>
        <end position="270"/>
    </location>
</feature>
<name>W4K7T1_HETIT</name>
<feature type="compositionally biased region" description="Basic and acidic residues" evidence="1">
    <location>
        <begin position="612"/>
        <end position="630"/>
    </location>
</feature>
<dbReference type="EMBL" id="KI925458">
    <property type="protein sequence ID" value="ETW81882.1"/>
    <property type="molecule type" value="Genomic_DNA"/>
</dbReference>
<feature type="compositionally biased region" description="Low complexity" evidence="1">
    <location>
        <begin position="219"/>
        <end position="228"/>
    </location>
</feature>
<feature type="compositionally biased region" description="Polar residues" evidence="1">
    <location>
        <begin position="831"/>
        <end position="877"/>
    </location>
</feature>
<evidence type="ECO:0000313" key="3">
    <source>
        <dbReference type="Proteomes" id="UP000030671"/>
    </source>
</evidence>
<feature type="compositionally biased region" description="Polar residues" evidence="1">
    <location>
        <begin position="687"/>
        <end position="704"/>
    </location>
</feature>
<sequence length="934" mass="100711">MTSRPTRPSFTHRRRPSSAIFLGLNVNIPDLPEPPSPGAASNGSGLPSPPATNSTGSGSTENNGSLRRRSVSDSTTSPSPSNAVHSRPSSPDDDMPSDADDNTARLTRRRSSQASSENAAALQRVMSLTQRNRIALDKLSRLNTSSPALRMSATPLPPLTGSSSSSRLSYNSHDPGGRHRDSTRSGSETERESHHSTSYSSDDQSLTPPSTAVQPPRPKTSSAPSSPTKAHHSGRSRVFSPGASTNNKPVRKRVSVTDSERGSEREDENDVTVAALAAVASLRRSPTSTSIGLFYDSQTPAPNGSSQQRERAPLTLRPATSMAEFHHNDGPSTAPPGLRTHRSSYALDRDREGIGSRQQMQHPYPLQAPIFQERTYGLPRNRPRDNMITASGPSKVPSSSDSQGVEHIRLMDESLSVFESLLSRLPSMGETTTATIPELYRNAQSIVRFSEQVNGMLRTKTNRALERQIDSEVADESEAIDMAALWKDVGMDFRDCLRVSDELVRTMTGFLLGVGKVLREAAPAPGTSTALQHLRGSSLDDGMMRSMGRDGGSSTTGSGTGSGKSSVDGRRSADVRRSWDLARGERDSDKDIPKRTSSRADGIHARPASSMLRERTRDRGDRDRRSRDQINLDADQDPSPRNSSSAAGPSAILRRLYTPREHRDRAAIASIAASSRTDLSLTDLQRSTQEYDPSPTPVSRNQAASKMDRHRSLPPLSIPTPLPSLPSESSLNRSGNEKGSRRKVSTASNITVRANPNFNISTSSATTALTPHTVSNNITPDRTAFPMLRNDSGESASTSAKKNNITFSRPSTVSVSALNGLQQRDTRKRTISATSSTSVNENVAPVPTSNTATTPNVRTPRSGSETERPTLNSSSRRTVGPTRARVSLDAALEEEARAEGIGGDRSGKSAQTQTAGYSSSTRRERRRTVTEIFS</sequence>
<dbReference type="STRING" id="747525.W4K7T1"/>
<feature type="region of interest" description="Disordered" evidence="1">
    <location>
        <begin position="816"/>
        <end position="934"/>
    </location>
</feature>
<reference evidence="2 3" key="1">
    <citation type="journal article" date="2012" name="New Phytol.">
        <title>Insight into trade-off between wood decay and parasitism from the genome of a fungal forest pathogen.</title>
        <authorList>
            <person name="Olson A."/>
            <person name="Aerts A."/>
            <person name="Asiegbu F."/>
            <person name="Belbahri L."/>
            <person name="Bouzid O."/>
            <person name="Broberg A."/>
            <person name="Canback B."/>
            <person name="Coutinho P.M."/>
            <person name="Cullen D."/>
            <person name="Dalman K."/>
            <person name="Deflorio G."/>
            <person name="van Diepen L.T."/>
            <person name="Dunand C."/>
            <person name="Duplessis S."/>
            <person name="Durling M."/>
            <person name="Gonthier P."/>
            <person name="Grimwood J."/>
            <person name="Fossdal C.G."/>
            <person name="Hansson D."/>
            <person name="Henrissat B."/>
            <person name="Hietala A."/>
            <person name="Himmelstrand K."/>
            <person name="Hoffmeister D."/>
            <person name="Hogberg N."/>
            <person name="James T.Y."/>
            <person name="Karlsson M."/>
            <person name="Kohler A."/>
            <person name="Kues U."/>
            <person name="Lee Y.H."/>
            <person name="Lin Y.C."/>
            <person name="Lind M."/>
            <person name="Lindquist E."/>
            <person name="Lombard V."/>
            <person name="Lucas S."/>
            <person name="Lunden K."/>
            <person name="Morin E."/>
            <person name="Murat C."/>
            <person name="Park J."/>
            <person name="Raffaello T."/>
            <person name="Rouze P."/>
            <person name="Salamov A."/>
            <person name="Schmutz J."/>
            <person name="Solheim H."/>
            <person name="Stahlberg J."/>
            <person name="Velez H."/>
            <person name="de Vries R.P."/>
            <person name="Wiebenga A."/>
            <person name="Woodward S."/>
            <person name="Yakovlev I."/>
            <person name="Garbelotto M."/>
            <person name="Martin F."/>
            <person name="Grigoriev I.V."/>
            <person name="Stenlid J."/>
        </authorList>
    </citation>
    <scope>NUCLEOTIDE SEQUENCE [LARGE SCALE GENOMIC DNA]</scope>
    <source>
        <strain evidence="2 3">TC 32-1</strain>
    </source>
</reference>
<feature type="region of interest" description="Disordered" evidence="1">
    <location>
        <begin position="687"/>
        <end position="749"/>
    </location>
</feature>
<dbReference type="Proteomes" id="UP000030671">
    <property type="component" value="Unassembled WGS sequence"/>
</dbReference>
<evidence type="ECO:0000256" key="1">
    <source>
        <dbReference type="SAM" id="MobiDB-lite"/>
    </source>
</evidence>
<feature type="compositionally biased region" description="Low complexity" evidence="1">
    <location>
        <begin position="52"/>
        <end position="65"/>
    </location>
</feature>
<feature type="compositionally biased region" description="Acidic residues" evidence="1">
    <location>
        <begin position="91"/>
        <end position="101"/>
    </location>
</feature>
<dbReference type="HOGENOM" id="CLU_004775_0_0_1"/>
<feature type="compositionally biased region" description="Polar residues" evidence="1">
    <location>
        <begin position="286"/>
        <end position="307"/>
    </location>
</feature>
<dbReference type="KEGG" id="hir:HETIRDRAFT_451569"/>
<feature type="region of interest" description="Disordered" evidence="1">
    <location>
        <begin position="524"/>
        <end position="651"/>
    </location>
</feature>
<feature type="region of interest" description="Disordered" evidence="1">
    <location>
        <begin position="1"/>
        <end position="124"/>
    </location>
</feature>
<feature type="compositionally biased region" description="Low complexity" evidence="1">
    <location>
        <begin position="159"/>
        <end position="172"/>
    </location>
</feature>
<dbReference type="AlphaFoldDB" id="W4K7T1"/>
<feature type="compositionally biased region" description="Low complexity" evidence="1">
    <location>
        <begin position="540"/>
        <end position="557"/>
    </location>
</feature>
<keyword evidence="3" id="KW-1185">Reference proteome</keyword>
<proteinExistence type="predicted"/>
<feature type="compositionally biased region" description="Low complexity" evidence="1">
    <location>
        <begin position="72"/>
        <end position="81"/>
    </location>
</feature>
<evidence type="ECO:0000313" key="2">
    <source>
        <dbReference type="EMBL" id="ETW81882.1"/>
    </source>
</evidence>
<feature type="compositionally biased region" description="Basic and acidic residues" evidence="1">
    <location>
        <begin position="175"/>
        <end position="195"/>
    </location>
</feature>
<dbReference type="RefSeq" id="XP_009546473.1">
    <property type="nucleotide sequence ID" value="XM_009548178.1"/>
</dbReference>
<feature type="compositionally biased region" description="Polar residues" evidence="1">
    <location>
        <begin position="908"/>
        <end position="917"/>
    </location>
</feature>
<dbReference type="eggNOG" id="ENOG502SI54">
    <property type="taxonomic scope" value="Eukaryota"/>
</dbReference>
<protein>
    <submittedName>
        <fullName evidence="2">Uncharacterized protein</fullName>
    </submittedName>
</protein>
<accession>W4K7T1</accession>
<organism evidence="2 3">
    <name type="scientific">Heterobasidion irregulare (strain TC 32-1)</name>
    <dbReference type="NCBI Taxonomy" id="747525"/>
    <lineage>
        <taxon>Eukaryota</taxon>
        <taxon>Fungi</taxon>
        <taxon>Dikarya</taxon>
        <taxon>Basidiomycota</taxon>
        <taxon>Agaricomycotina</taxon>
        <taxon>Agaricomycetes</taxon>
        <taxon>Russulales</taxon>
        <taxon>Bondarzewiaceae</taxon>
        <taxon>Heterobasidion</taxon>
        <taxon>Heterobasidion annosum species complex</taxon>
    </lineage>
</organism>
<dbReference type="OrthoDB" id="3358078at2759"/>
<feature type="compositionally biased region" description="Basic and acidic residues" evidence="1">
    <location>
        <begin position="567"/>
        <end position="594"/>
    </location>
</feature>
<dbReference type="InParanoid" id="W4K7T1"/>
<feature type="compositionally biased region" description="Low complexity" evidence="1">
    <location>
        <begin position="196"/>
        <end position="205"/>
    </location>
</feature>